<reference evidence="1" key="1">
    <citation type="journal article" date="2014" name="Int. J. Syst. Evol. Microbiol.">
        <title>Complete genome sequence of Corynebacterium casei LMG S-19264T (=DSM 44701T), isolated from a smear-ripened cheese.</title>
        <authorList>
            <consortium name="US DOE Joint Genome Institute (JGI-PGF)"/>
            <person name="Walter F."/>
            <person name="Albersmeier A."/>
            <person name="Kalinowski J."/>
            <person name="Ruckert C."/>
        </authorList>
    </citation>
    <scope>NUCLEOTIDE SEQUENCE</scope>
    <source>
        <strain evidence="1">CGMCC 4.7299</strain>
    </source>
</reference>
<comment type="caution">
    <text evidence="1">The sequence shown here is derived from an EMBL/GenBank/DDBJ whole genome shotgun (WGS) entry which is preliminary data.</text>
</comment>
<evidence type="ECO:0000313" key="2">
    <source>
        <dbReference type="Proteomes" id="UP000656042"/>
    </source>
</evidence>
<dbReference type="AlphaFoldDB" id="A0A8J3C1M1"/>
<dbReference type="Proteomes" id="UP000656042">
    <property type="component" value="Unassembled WGS sequence"/>
</dbReference>
<name>A0A8J3C1M1_9ACTN</name>
<sequence>MSTHQSAAGGDQFAQPGAVQALRVTVLARRLGVRQSGEEFQPAAATIGVEPWRCGGHRREVADWREVRQGRVRSATETALTVGDKAAQDLTITTGASRLW</sequence>
<keyword evidence="2" id="KW-1185">Reference proteome</keyword>
<organism evidence="1 2">
    <name type="scientific">Mangrovihabitans endophyticus</name>
    <dbReference type="NCBI Taxonomy" id="1751298"/>
    <lineage>
        <taxon>Bacteria</taxon>
        <taxon>Bacillati</taxon>
        <taxon>Actinomycetota</taxon>
        <taxon>Actinomycetes</taxon>
        <taxon>Micromonosporales</taxon>
        <taxon>Micromonosporaceae</taxon>
        <taxon>Mangrovihabitans</taxon>
    </lineage>
</organism>
<gene>
    <name evidence="1" type="ORF">GCM10012284_44840</name>
</gene>
<dbReference type="EMBL" id="BMMX01000024">
    <property type="protein sequence ID" value="GGL05420.1"/>
    <property type="molecule type" value="Genomic_DNA"/>
</dbReference>
<accession>A0A8J3C1M1</accession>
<evidence type="ECO:0000313" key="1">
    <source>
        <dbReference type="EMBL" id="GGL05420.1"/>
    </source>
</evidence>
<proteinExistence type="predicted"/>
<protein>
    <submittedName>
        <fullName evidence="1">Uncharacterized protein</fullName>
    </submittedName>
</protein>
<reference evidence="1" key="2">
    <citation type="submission" date="2020-09" db="EMBL/GenBank/DDBJ databases">
        <authorList>
            <person name="Sun Q."/>
            <person name="Zhou Y."/>
        </authorList>
    </citation>
    <scope>NUCLEOTIDE SEQUENCE</scope>
    <source>
        <strain evidence="1">CGMCC 4.7299</strain>
    </source>
</reference>